<dbReference type="PANTHER" id="PTHR10638:SF20">
    <property type="entry name" value="AMINE OXIDASE"/>
    <property type="match status" value="1"/>
</dbReference>
<comment type="caution">
    <text evidence="10">The sequence shown here is derived from an EMBL/GenBank/DDBJ whole genome shotgun (WGS) entry which is preliminary data.</text>
</comment>
<comment type="cofactor">
    <cofactor evidence="7">
        <name>Cu cation</name>
        <dbReference type="ChEBI" id="CHEBI:23378"/>
    </cofactor>
    <text evidence="7">Contains 1 topaquinone per subunit.</text>
</comment>
<accession>A0ABR1PBU8</accession>
<evidence type="ECO:0000256" key="4">
    <source>
        <dbReference type="ARBA" id="ARBA00022772"/>
    </source>
</evidence>
<reference evidence="10 11" key="1">
    <citation type="submission" date="2024-02" db="EMBL/GenBank/DDBJ databases">
        <title>De novo assembly and annotation of 12 fungi associated with fruit tree decline syndrome in Ontario, Canada.</title>
        <authorList>
            <person name="Sulman M."/>
            <person name="Ellouze W."/>
            <person name="Ilyukhin E."/>
        </authorList>
    </citation>
    <scope>NUCLEOTIDE SEQUENCE [LARGE SCALE GENOMIC DNA]</scope>
    <source>
        <strain evidence="10 11">M169</strain>
    </source>
</reference>
<comment type="PTM">
    <text evidence="7">Topaquinone (TPQ) is generated by copper-dependent autoxidation of a specific tyrosyl residue.</text>
</comment>
<feature type="domain" description="DUF1965" evidence="9">
    <location>
        <begin position="105"/>
        <end position="171"/>
    </location>
</feature>
<dbReference type="Gene3D" id="2.70.98.20">
    <property type="entry name" value="Copper amine oxidase, catalytic domain"/>
    <property type="match status" value="2"/>
</dbReference>
<evidence type="ECO:0000313" key="11">
    <source>
        <dbReference type="Proteomes" id="UP001430848"/>
    </source>
</evidence>
<proteinExistence type="inferred from homology"/>
<dbReference type="SUPFAM" id="SSF54416">
    <property type="entry name" value="Amine oxidase N-terminal region"/>
    <property type="match status" value="1"/>
</dbReference>
<evidence type="ECO:0000256" key="1">
    <source>
        <dbReference type="ARBA" id="ARBA00001935"/>
    </source>
</evidence>
<keyword evidence="4 7" id="KW-0801">TPQ</keyword>
<evidence type="ECO:0000259" key="9">
    <source>
        <dbReference type="Pfam" id="PF09248"/>
    </source>
</evidence>
<dbReference type="Gene3D" id="3.10.450.40">
    <property type="match status" value="1"/>
</dbReference>
<feature type="domain" description="Copper amine oxidase catalytic" evidence="8">
    <location>
        <begin position="183"/>
        <end position="232"/>
    </location>
</feature>
<keyword evidence="11" id="KW-1185">Reference proteome</keyword>
<dbReference type="InterPro" id="IPR036460">
    <property type="entry name" value="Cu_amine_oxidase_C_sf"/>
</dbReference>
<dbReference type="EC" id="1.4.3.-" evidence="7"/>
<comment type="similarity">
    <text evidence="2 7">Belongs to the copper/topaquinone oxidase family.</text>
</comment>
<dbReference type="InterPro" id="IPR015798">
    <property type="entry name" value="Cu_amine_oxidase_C"/>
</dbReference>
<dbReference type="Pfam" id="PF01179">
    <property type="entry name" value="Cu_amine_oxid"/>
    <property type="match status" value="2"/>
</dbReference>
<gene>
    <name evidence="10" type="ORF">SLS63_005139</name>
</gene>
<evidence type="ECO:0000256" key="6">
    <source>
        <dbReference type="ARBA" id="ARBA00023008"/>
    </source>
</evidence>
<dbReference type="EMBL" id="JAKNSF020000021">
    <property type="protein sequence ID" value="KAK7731844.1"/>
    <property type="molecule type" value="Genomic_DNA"/>
</dbReference>
<organism evidence="10 11">
    <name type="scientific">Diaporthe eres</name>
    <name type="common">Phomopsis oblonga</name>
    <dbReference type="NCBI Taxonomy" id="83184"/>
    <lineage>
        <taxon>Eukaryota</taxon>
        <taxon>Fungi</taxon>
        <taxon>Dikarya</taxon>
        <taxon>Ascomycota</taxon>
        <taxon>Pezizomycotina</taxon>
        <taxon>Sordariomycetes</taxon>
        <taxon>Sordariomycetidae</taxon>
        <taxon>Diaporthales</taxon>
        <taxon>Diaporthaceae</taxon>
        <taxon>Diaporthe</taxon>
        <taxon>Diaporthe eres species complex</taxon>
    </lineage>
</organism>
<evidence type="ECO:0000256" key="3">
    <source>
        <dbReference type="ARBA" id="ARBA00022723"/>
    </source>
</evidence>
<protein>
    <recommendedName>
        <fullName evidence="7">Amine oxidase</fullName>
        <ecNumber evidence="7">1.4.3.-</ecNumber>
    </recommendedName>
</protein>
<keyword evidence="6 7" id="KW-0186">Copper</keyword>
<dbReference type="InterPro" id="IPR000269">
    <property type="entry name" value="Cu_amine_oxidase"/>
</dbReference>
<sequence length="547" mass="60814">MLEPYIQEYIVGPMAKGNQTQARPLTFLSTRPPGKKLRVYDSDIDSDNLTSTIVSQAADITKALWNMDVNSFTLATVSPTGVDNGKVTTWQGFTGRSTGAFDTYTLLPQGLYVRSDRTGRDPSKWKITGWLYNNVFYKDVEEFKAALAKPGFEKLGMVVDGSWAQLEKIGDALPFDELPPPVSVQPGPKRFSLDTKENFVSWMDFSFYVAVSHDMGVRLFDIKYKGKRIIYERHSGPGFTSITKNIAFKLRSVATVGNYDYQTTYEFRMDGSINIAVRASGYIQSGASAKNEDYGFNIHDNLSGSMHDHVLTFKADFDILGEKNSVQKVEFVPTTETYVWNDGKPRNTRKAKKSFIATEDDAKINWTPNGNAMYAIVNKEAKNQYGEAPGYRIVPDHHFYVTKQKDTEARASNPYNLLDPADPVVNFANYFDGESLDQQDVVVWFNLGMHHMPHTGDLPNTVFSTAHSAITIEPFNYLPGDPSRATTQQVRINSIAGGGNGSVTSFGAKPVTCSVDSTQLNPKVQVLNGTLAVHKLPYDGTRPNRIG</sequence>
<evidence type="ECO:0000313" key="10">
    <source>
        <dbReference type="EMBL" id="KAK7731844.1"/>
    </source>
</evidence>
<evidence type="ECO:0000256" key="2">
    <source>
        <dbReference type="ARBA" id="ARBA00007983"/>
    </source>
</evidence>
<dbReference type="Pfam" id="PF09248">
    <property type="entry name" value="DUF1965"/>
    <property type="match status" value="1"/>
</dbReference>
<evidence type="ECO:0000256" key="7">
    <source>
        <dbReference type="RuleBase" id="RU000672"/>
    </source>
</evidence>
<keyword evidence="3 7" id="KW-0479">Metal-binding</keyword>
<keyword evidence="5 7" id="KW-0560">Oxidoreductase</keyword>
<name>A0ABR1PBU8_DIAER</name>
<dbReference type="Proteomes" id="UP001430848">
    <property type="component" value="Unassembled WGS sequence"/>
</dbReference>
<dbReference type="InterPro" id="IPR015328">
    <property type="entry name" value="DUF1965"/>
</dbReference>
<evidence type="ECO:0000256" key="5">
    <source>
        <dbReference type="ARBA" id="ARBA00023002"/>
    </source>
</evidence>
<dbReference type="SUPFAM" id="SSF49998">
    <property type="entry name" value="Amine oxidase catalytic domain"/>
    <property type="match status" value="1"/>
</dbReference>
<feature type="domain" description="Copper amine oxidase catalytic" evidence="8">
    <location>
        <begin position="240"/>
        <end position="396"/>
    </location>
</feature>
<dbReference type="InterPro" id="IPR016182">
    <property type="entry name" value="Cu_amine_oxidase_N-reg"/>
</dbReference>
<evidence type="ECO:0000259" key="8">
    <source>
        <dbReference type="Pfam" id="PF01179"/>
    </source>
</evidence>
<comment type="cofactor">
    <cofactor evidence="1">
        <name>Cu cation</name>
        <dbReference type="ChEBI" id="CHEBI:23378"/>
    </cofactor>
</comment>
<dbReference type="PANTHER" id="PTHR10638">
    <property type="entry name" value="COPPER AMINE OXIDASE"/>
    <property type="match status" value="1"/>
</dbReference>